<name>A0A6C0LUA1_9ZZZZ</name>
<dbReference type="AlphaFoldDB" id="A0A6C0LUA1"/>
<feature type="transmembrane region" description="Helical" evidence="1">
    <location>
        <begin position="6"/>
        <end position="23"/>
    </location>
</feature>
<accession>A0A6C0LUA1</accession>
<protein>
    <recommendedName>
        <fullName evidence="3">Hedgehog/Intein (Hint) domain-containing protein</fullName>
    </recommendedName>
</protein>
<evidence type="ECO:0000256" key="1">
    <source>
        <dbReference type="SAM" id="Phobius"/>
    </source>
</evidence>
<keyword evidence="1" id="KW-1133">Transmembrane helix</keyword>
<proteinExistence type="predicted"/>
<dbReference type="SUPFAM" id="SSF51294">
    <property type="entry name" value="Hedgehog/intein (Hint) domain"/>
    <property type="match status" value="1"/>
</dbReference>
<keyword evidence="1" id="KW-0812">Transmembrane</keyword>
<dbReference type="InterPro" id="IPR036844">
    <property type="entry name" value="Hint_dom_sf"/>
</dbReference>
<feature type="transmembrane region" description="Helical" evidence="1">
    <location>
        <begin position="109"/>
        <end position="127"/>
    </location>
</feature>
<keyword evidence="1" id="KW-0472">Membrane</keyword>
<evidence type="ECO:0000313" key="2">
    <source>
        <dbReference type="EMBL" id="QHU34349.1"/>
    </source>
</evidence>
<dbReference type="EMBL" id="MN740569">
    <property type="protein sequence ID" value="QHU34349.1"/>
    <property type="molecule type" value="Genomic_DNA"/>
</dbReference>
<organism evidence="2">
    <name type="scientific">viral metagenome</name>
    <dbReference type="NCBI Taxonomy" id="1070528"/>
    <lineage>
        <taxon>unclassified sequences</taxon>
        <taxon>metagenomes</taxon>
        <taxon>organismal metagenomes</taxon>
    </lineage>
</organism>
<sequence>MKLYDWLLTIFIIMAFVGSMSFQSMSVSLDAIKDEWPQHRCNPIFMPFASQFGEDTMTNFKGCIQGSVKDIMGYVLKPIEYSLSLIGTLGGNFEKSLNGVRKMITKIRGLAKSLFGQIYGVFLNILIEFQQMIIAIKDMMGKMMGVMTTFLFMLDGAVKTMKSVWKGPPGQLLRGLCFLPSTKIRLQDNRLVEIQDIKHGDILKHGEVVYATMQIKNTSGKTQEYLSELYELNNSEEQDAKIIVSASHLVKHKGAFIQVYKHPNATKMDANSDTLICLITNTHEIPIGEYIFGDWEDNGLLPCELHHDEKIKIG</sequence>
<reference evidence="2" key="1">
    <citation type="journal article" date="2020" name="Nature">
        <title>Giant virus diversity and host interactions through global metagenomics.</title>
        <authorList>
            <person name="Schulz F."/>
            <person name="Roux S."/>
            <person name="Paez-Espino D."/>
            <person name="Jungbluth S."/>
            <person name="Walsh D.A."/>
            <person name="Denef V.J."/>
            <person name="McMahon K.D."/>
            <person name="Konstantinidis K.T."/>
            <person name="Eloe-Fadrosh E.A."/>
            <person name="Kyrpides N.C."/>
            <person name="Woyke T."/>
        </authorList>
    </citation>
    <scope>NUCLEOTIDE SEQUENCE</scope>
    <source>
        <strain evidence="2">GVMAG-S-1016713-123</strain>
    </source>
</reference>
<evidence type="ECO:0008006" key="3">
    <source>
        <dbReference type="Google" id="ProtNLM"/>
    </source>
</evidence>